<dbReference type="PRINTS" id="PR01507">
    <property type="entry name" value="MCH1RECEPTOR"/>
</dbReference>
<keyword evidence="7" id="KW-0675">Receptor</keyword>
<feature type="transmembrane region" description="Helical" evidence="9">
    <location>
        <begin position="112"/>
        <end position="129"/>
    </location>
</feature>
<dbReference type="InterPro" id="IPR004047">
    <property type="entry name" value="MCHR1"/>
</dbReference>
<organism evidence="11 12">
    <name type="scientific">Aquila chrysaetos chrysaetos</name>
    <dbReference type="NCBI Taxonomy" id="223781"/>
    <lineage>
        <taxon>Eukaryota</taxon>
        <taxon>Metazoa</taxon>
        <taxon>Chordata</taxon>
        <taxon>Craniata</taxon>
        <taxon>Vertebrata</taxon>
        <taxon>Euteleostomi</taxon>
        <taxon>Archelosauria</taxon>
        <taxon>Archosauria</taxon>
        <taxon>Dinosauria</taxon>
        <taxon>Saurischia</taxon>
        <taxon>Theropoda</taxon>
        <taxon>Coelurosauria</taxon>
        <taxon>Aves</taxon>
        <taxon>Neognathae</taxon>
        <taxon>Neoaves</taxon>
        <taxon>Telluraves</taxon>
        <taxon>Accipitrimorphae</taxon>
        <taxon>Accipitriformes</taxon>
        <taxon>Accipitridae</taxon>
        <taxon>Accipitrinae</taxon>
        <taxon>Aquila</taxon>
    </lineage>
</organism>
<name>A0A663EN53_AQUCH</name>
<evidence type="ECO:0000256" key="7">
    <source>
        <dbReference type="ARBA" id="ARBA00023170"/>
    </source>
</evidence>
<proteinExistence type="predicted"/>
<sequence>PFYSDFFLPTLVSAGDPCRMSYGSFITPTQFGIICLLAVIGNSSVICTILKKSGPSSSIPDVIIGLSMFFLEFAIPFALITAAYRRILLKMARYSEALASQRCTRAQTTRPTHAAIAICAAFFIFWAPFRSWQLAQLTMTYPTMPFYYNYNTAMGLGYANSCPNPSIYTLLGQNFQRQLGVPVRPAAAGQASPNGIQ</sequence>
<evidence type="ECO:0000259" key="10">
    <source>
        <dbReference type="PROSITE" id="PS50262"/>
    </source>
</evidence>
<dbReference type="GeneTree" id="ENSGT00940000154272"/>
<dbReference type="GO" id="GO:0043005">
    <property type="term" value="C:neuron projection"/>
    <property type="evidence" value="ECO:0007669"/>
    <property type="project" value="TreeGrafter"/>
</dbReference>
<evidence type="ECO:0000256" key="4">
    <source>
        <dbReference type="ARBA" id="ARBA00022989"/>
    </source>
</evidence>
<dbReference type="GO" id="GO:0005886">
    <property type="term" value="C:plasma membrane"/>
    <property type="evidence" value="ECO:0007669"/>
    <property type="project" value="UniProtKB-SubCell"/>
</dbReference>
<keyword evidence="2" id="KW-1003">Cell membrane</keyword>
<keyword evidence="5" id="KW-0297">G-protein coupled receptor</keyword>
<dbReference type="GO" id="GO:0042923">
    <property type="term" value="F:neuropeptide binding"/>
    <property type="evidence" value="ECO:0007669"/>
    <property type="project" value="TreeGrafter"/>
</dbReference>
<keyword evidence="3 9" id="KW-0812">Transmembrane</keyword>
<evidence type="ECO:0000256" key="6">
    <source>
        <dbReference type="ARBA" id="ARBA00023136"/>
    </source>
</evidence>
<evidence type="ECO:0000256" key="1">
    <source>
        <dbReference type="ARBA" id="ARBA00004651"/>
    </source>
</evidence>
<evidence type="ECO:0000256" key="5">
    <source>
        <dbReference type="ARBA" id="ARBA00023040"/>
    </source>
</evidence>
<evidence type="ECO:0000256" key="8">
    <source>
        <dbReference type="ARBA" id="ARBA00023224"/>
    </source>
</evidence>
<feature type="transmembrane region" description="Helical" evidence="9">
    <location>
        <begin position="31"/>
        <end position="50"/>
    </location>
</feature>
<dbReference type="GO" id="GO:0007218">
    <property type="term" value="P:neuropeptide signaling pathway"/>
    <property type="evidence" value="ECO:0007669"/>
    <property type="project" value="InterPro"/>
</dbReference>
<evidence type="ECO:0000313" key="12">
    <source>
        <dbReference type="Proteomes" id="UP000472275"/>
    </source>
</evidence>
<dbReference type="PRINTS" id="PR00237">
    <property type="entry name" value="GPCRRHODOPSN"/>
</dbReference>
<keyword evidence="12" id="KW-1185">Reference proteome</keyword>
<evidence type="ECO:0000256" key="9">
    <source>
        <dbReference type="SAM" id="Phobius"/>
    </source>
</evidence>
<comment type="subcellular location">
    <subcellularLocation>
        <location evidence="1">Cell membrane</location>
        <topology evidence="1">Multi-pass membrane protein</topology>
    </subcellularLocation>
</comment>
<dbReference type="PROSITE" id="PS50262">
    <property type="entry name" value="G_PROTEIN_RECEP_F1_2"/>
    <property type="match status" value="1"/>
</dbReference>
<keyword evidence="6 9" id="KW-0472">Membrane</keyword>
<keyword evidence="8" id="KW-0807">Transducer</keyword>
<accession>A0A663EN53</accession>
<dbReference type="Pfam" id="PF00001">
    <property type="entry name" value="7tm_1"/>
    <property type="match status" value="1"/>
</dbReference>
<evidence type="ECO:0000256" key="2">
    <source>
        <dbReference type="ARBA" id="ARBA00022475"/>
    </source>
</evidence>
<reference evidence="11" key="2">
    <citation type="submission" date="2025-09" db="UniProtKB">
        <authorList>
            <consortium name="Ensembl"/>
        </authorList>
    </citation>
    <scope>IDENTIFICATION</scope>
</reference>
<evidence type="ECO:0000313" key="11">
    <source>
        <dbReference type="Ensembl" id="ENSACCP00020013643.1"/>
    </source>
</evidence>
<dbReference type="Gene3D" id="1.20.1070.10">
    <property type="entry name" value="Rhodopsin 7-helix transmembrane proteins"/>
    <property type="match status" value="1"/>
</dbReference>
<dbReference type="Proteomes" id="UP000472275">
    <property type="component" value="Chromosome 25"/>
</dbReference>
<keyword evidence="4 9" id="KW-1133">Transmembrane helix</keyword>
<protein>
    <recommendedName>
        <fullName evidence="10">G-protein coupled receptors family 1 profile domain-containing protein</fullName>
    </recommendedName>
</protein>
<evidence type="ECO:0000256" key="3">
    <source>
        <dbReference type="ARBA" id="ARBA00022692"/>
    </source>
</evidence>
<dbReference type="PANTHER" id="PTHR24229:SF91">
    <property type="entry name" value="MELANIN-CONCENTRATING HORMONE RECEPTOR 1"/>
    <property type="match status" value="1"/>
</dbReference>
<dbReference type="Ensembl" id="ENSACCT00020014262.1">
    <property type="protein sequence ID" value="ENSACCP00020013643.1"/>
    <property type="gene ID" value="ENSACCG00020009417.1"/>
</dbReference>
<dbReference type="InParanoid" id="A0A663EN53"/>
<dbReference type="InterPro" id="IPR017452">
    <property type="entry name" value="GPCR_Rhodpsn_7TM"/>
</dbReference>
<feature type="transmembrane region" description="Helical" evidence="9">
    <location>
        <begin position="62"/>
        <end position="84"/>
    </location>
</feature>
<reference evidence="11" key="1">
    <citation type="submission" date="2025-08" db="UniProtKB">
        <authorList>
            <consortium name="Ensembl"/>
        </authorList>
    </citation>
    <scope>IDENTIFICATION</scope>
</reference>
<dbReference type="GO" id="GO:0030273">
    <property type="term" value="F:melanin-concentrating hormone receptor activity"/>
    <property type="evidence" value="ECO:0007669"/>
    <property type="project" value="InterPro"/>
</dbReference>
<dbReference type="InterPro" id="IPR000276">
    <property type="entry name" value="GPCR_Rhodpsn"/>
</dbReference>
<dbReference type="PANTHER" id="PTHR24229">
    <property type="entry name" value="NEUROPEPTIDES RECEPTOR"/>
    <property type="match status" value="1"/>
</dbReference>
<dbReference type="SUPFAM" id="SSF81321">
    <property type="entry name" value="Family A G protein-coupled receptor-like"/>
    <property type="match status" value="1"/>
</dbReference>
<feature type="domain" description="G-protein coupled receptors family 1 profile" evidence="10">
    <location>
        <begin position="47"/>
        <end position="168"/>
    </location>
</feature>
<dbReference type="AlphaFoldDB" id="A0A663EN53"/>